<evidence type="ECO:0008006" key="4">
    <source>
        <dbReference type="Google" id="ProtNLM"/>
    </source>
</evidence>
<reference evidence="2 3" key="1">
    <citation type="journal article" date="2022" name="Front. Cell. Infect. Microbiol.">
        <title>The Genomes of Two Strains of Taenia crassiceps the Animal Model for the Study of Human Cysticercosis.</title>
        <authorList>
            <person name="Bobes R.J."/>
            <person name="Estrada K."/>
            <person name="Rios-Valencia D.G."/>
            <person name="Calderon-Gallegos A."/>
            <person name="de la Torre P."/>
            <person name="Carrero J.C."/>
            <person name="Sanchez-Flores A."/>
            <person name="Laclette J.P."/>
        </authorList>
    </citation>
    <scope>NUCLEOTIDE SEQUENCE [LARGE SCALE GENOMIC DNA]</scope>
    <source>
        <strain evidence="2">WFUcys</strain>
    </source>
</reference>
<feature type="signal peptide" evidence="1">
    <location>
        <begin position="1"/>
        <end position="17"/>
    </location>
</feature>
<accession>A0ABR4QMY6</accession>
<protein>
    <recommendedName>
        <fullName evidence="4">Secreted protein</fullName>
    </recommendedName>
</protein>
<dbReference type="Proteomes" id="UP001651158">
    <property type="component" value="Unassembled WGS sequence"/>
</dbReference>
<comment type="caution">
    <text evidence="2">The sequence shown here is derived from an EMBL/GenBank/DDBJ whole genome shotgun (WGS) entry which is preliminary data.</text>
</comment>
<evidence type="ECO:0000313" key="3">
    <source>
        <dbReference type="Proteomes" id="UP001651158"/>
    </source>
</evidence>
<gene>
    <name evidence="2" type="ORF">TcWFU_009511</name>
</gene>
<evidence type="ECO:0000256" key="1">
    <source>
        <dbReference type="SAM" id="SignalP"/>
    </source>
</evidence>
<feature type="chain" id="PRO_5047169095" description="Secreted protein" evidence="1">
    <location>
        <begin position="18"/>
        <end position="71"/>
    </location>
</feature>
<name>A0ABR4QMY6_9CEST</name>
<evidence type="ECO:0000313" key="2">
    <source>
        <dbReference type="EMBL" id="KAL5110938.1"/>
    </source>
</evidence>
<keyword evidence="3" id="KW-1185">Reference proteome</keyword>
<organism evidence="2 3">
    <name type="scientific">Taenia crassiceps</name>
    <dbReference type="NCBI Taxonomy" id="6207"/>
    <lineage>
        <taxon>Eukaryota</taxon>
        <taxon>Metazoa</taxon>
        <taxon>Spiralia</taxon>
        <taxon>Lophotrochozoa</taxon>
        <taxon>Platyhelminthes</taxon>
        <taxon>Cestoda</taxon>
        <taxon>Eucestoda</taxon>
        <taxon>Cyclophyllidea</taxon>
        <taxon>Taeniidae</taxon>
        <taxon>Taenia</taxon>
    </lineage>
</organism>
<keyword evidence="1" id="KW-0732">Signal</keyword>
<sequence length="71" mass="8001">MKMLTFSLANFLGRLLCCRYLSVLLTTNRTKECSADFIDDEKCTNNRFGGAHFHLTQGRLHHLLAAASLTL</sequence>
<dbReference type="EMBL" id="JAKROA010000002">
    <property type="protein sequence ID" value="KAL5110938.1"/>
    <property type="molecule type" value="Genomic_DNA"/>
</dbReference>
<proteinExistence type="predicted"/>